<dbReference type="InterPro" id="IPR001841">
    <property type="entry name" value="Znf_RING"/>
</dbReference>
<evidence type="ECO:0000256" key="3">
    <source>
        <dbReference type="PROSITE-ProRule" id="PRU00175"/>
    </source>
</evidence>
<evidence type="ECO:0000256" key="1">
    <source>
        <dbReference type="ARBA" id="ARBA00022771"/>
    </source>
</evidence>
<evidence type="ECO:0000313" key="5">
    <source>
        <dbReference type="EnsemblMetazoa" id="Aqu2.1.17027_001"/>
    </source>
</evidence>
<keyword evidence="2" id="KW-0862">Zinc</keyword>
<dbReference type="InterPro" id="IPR013083">
    <property type="entry name" value="Znf_RING/FYVE/PHD"/>
</dbReference>
<dbReference type="InParanoid" id="A0A1X7TQE8"/>
<dbReference type="Gene3D" id="3.30.40.10">
    <property type="entry name" value="Zinc/RING finger domain, C3HC4 (zinc finger)"/>
    <property type="match status" value="1"/>
</dbReference>
<dbReference type="PROSITE" id="PS50089">
    <property type="entry name" value="ZF_RING_2"/>
    <property type="match status" value="1"/>
</dbReference>
<accession>A0A1X7TQE8</accession>
<organism evidence="5">
    <name type="scientific">Amphimedon queenslandica</name>
    <name type="common">Sponge</name>
    <dbReference type="NCBI Taxonomy" id="400682"/>
    <lineage>
        <taxon>Eukaryota</taxon>
        <taxon>Metazoa</taxon>
        <taxon>Porifera</taxon>
        <taxon>Demospongiae</taxon>
        <taxon>Heteroscleromorpha</taxon>
        <taxon>Haplosclerida</taxon>
        <taxon>Niphatidae</taxon>
        <taxon>Amphimedon</taxon>
    </lineage>
</organism>
<proteinExistence type="predicted"/>
<keyword evidence="1 3" id="KW-0479">Metal-binding</keyword>
<dbReference type="GO" id="GO:0008270">
    <property type="term" value="F:zinc ion binding"/>
    <property type="evidence" value="ECO:0007669"/>
    <property type="project" value="UniProtKB-KW"/>
</dbReference>
<dbReference type="SUPFAM" id="SSF57850">
    <property type="entry name" value="RING/U-box"/>
    <property type="match status" value="1"/>
</dbReference>
<feature type="domain" description="RING-type" evidence="4">
    <location>
        <begin position="152"/>
        <end position="198"/>
    </location>
</feature>
<reference evidence="5" key="1">
    <citation type="submission" date="2017-05" db="UniProtKB">
        <authorList>
            <consortium name="EnsemblMetazoa"/>
        </authorList>
    </citation>
    <scope>IDENTIFICATION</scope>
</reference>
<dbReference type="OrthoDB" id="5986829at2759"/>
<sequence length="225" mass="24852">MEFDITGATHFDNTDDAANIGCILDCVKRRWGEEYIIVASDGIEFEDSLSTRGLQFCICPSQKLYAVTSKDLKNSKKESGSMIVLSDSDDDFDPPPCKKKCNSTQNNHEKLHNAVLKELSGIKESIIEMMTLQKTTRVPLSLLKTMRDTFQCSICLVAPATPSEIVTKCCKTVLGCSTCVDAWYSGQEASTKSCPNCRAPRGYYETMLLHGLDDFMTKTVPTGST</sequence>
<evidence type="ECO:0000259" key="4">
    <source>
        <dbReference type="PROSITE" id="PS50089"/>
    </source>
</evidence>
<keyword evidence="1 3" id="KW-0863">Zinc-finger</keyword>
<evidence type="ECO:0000256" key="2">
    <source>
        <dbReference type="ARBA" id="ARBA00022833"/>
    </source>
</evidence>
<dbReference type="EnsemblMetazoa" id="Aqu2.1.17027_001">
    <property type="protein sequence ID" value="Aqu2.1.17027_001"/>
    <property type="gene ID" value="Aqu2.1.17027"/>
</dbReference>
<dbReference type="AlphaFoldDB" id="A0A1X7TQE8"/>
<name>A0A1X7TQE8_AMPQE</name>
<protein>
    <recommendedName>
        <fullName evidence="4">RING-type domain-containing protein</fullName>
    </recommendedName>
</protein>